<protein>
    <submittedName>
        <fullName evidence="2">Uncharacterized protein</fullName>
    </submittedName>
</protein>
<feature type="region of interest" description="Disordered" evidence="1">
    <location>
        <begin position="19"/>
        <end position="51"/>
    </location>
</feature>
<keyword evidence="3" id="KW-1185">Reference proteome</keyword>
<comment type="caution">
    <text evidence="2">The sequence shown here is derived from an EMBL/GenBank/DDBJ whole genome shotgun (WGS) entry which is preliminary data.</text>
</comment>
<sequence length="295" mass="33361">MTRHVFNVEELSLDDDGFRLAADDSSSDTGNDEFDPGNDYDNADGDNCPRGRDNRINIEKFRSYFRHLIVEAERNRYSGDTRAHMADAIKIFTAQPGRGGKTRAGAAKTSLQTFTIRIAPQYGLNLTGLVRAVDQNSHQFTFVNFFSHESPVLDAIKSLSCQCIKVDLLTSYLNGGQHPSISRLTIDMRSLRFSQLAARQKTSGDGHGIRQDLWRNDRQILSQRVEGVKRITAALLNLEKHVLDACKRHIDNDIIQRCRDELDDDLESMGWEPQDDDSFGDDTFEETRLGFDNAE</sequence>
<organism evidence="2 3">
    <name type="scientific">Dactylonectria estremocensis</name>
    <dbReference type="NCBI Taxonomy" id="1079267"/>
    <lineage>
        <taxon>Eukaryota</taxon>
        <taxon>Fungi</taxon>
        <taxon>Dikarya</taxon>
        <taxon>Ascomycota</taxon>
        <taxon>Pezizomycotina</taxon>
        <taxon>Sordariomycetes</taxon>
        <taxon>Hypocreomycetidae</taxon>
        <taxon>Hypocreales</taxon>
        <taxon>Nectriaceae</taxon>
        <taxon>Dactylonectria</taxon>
    </lineage>
</organism>
<proteinExistence type="predicted"/>
<dbReference type="EMBL" id="JAGMUU010000005">
    <property type="protein sequence ID" value="KAH7152389.1"/>
    <property type="molecule type" value="Genomic_DNA"/>
</dbReference>
<dbReference type="AlphaFoldDB" id="A0A9P9F3R4"/>
<name>A0A9P9F3R4_9HYPO</name>
<dbReference type="OrthoDB" id="5413827at2759"/>
<feature type="compositionally biased region" description="Acidic residues" evidence="1">
    <location>
        <begin position="266"/>
        <end position="284"/>
    </location>
</feature>
<reference evidence="2" key="1">
    <citation type="journal article" date="2021" name="Nat. Commun.">
        <title>Genetic determinants of endophytism in the Arabidopsis root mycobiome.</title>
        <authorList>
            <person name="Mesny F."/>
            <person name="Miyauchi S."/>
            <person name="Thiergart T."/>
            <person name="Pickel B."/>
            <person name="Atanasova L."/>
            <person name="Karlsson M."/>
            <person name="Huettel B."/>
            <person name="Barry K.W."/>
            <person name="Haridas S."/>
            <person name="Chen C."/>
            <person name="Bauer D."/>
            <person name="Andreopoulos W."/>
            <person name="Pangilinan J."/>
            <person name="LaButti K."/>
            <person name="Riley R."/>
            <person name="Lipzen A."/>
            <person name="Clum A."/>
            <person name="Drula E."/>
            <person name="Henrissat B."/>
            <person name="Kohler A."/>
            <person name="Grigoriev I.V."/>
            <person name="Martin F.M."/>
            <person name="Hacquard S."/>
        </authorList>
    </citation>
    <scope>NUCLEOTIDE SEQUENCE</scope>
    <source>
        <strain evidence="2">MPI-CAGE-AT-0021</strain>
    </source>
</reference>
<dbReference type="Proteomes" id="UP000717696">
    <property type="component" value="Unassembled WGS sequence"/>
</dbReference>
<feature type="compositionally biased region" description="Acidic residues" evidence="1">
    <location>
        <begin position="30"/>
        <end position="44"/>
    </location>
</feature>
<gene>
    <name evidence="2" type="ORF">B0J13DRAFT_548296</name>
</gene>
<accession>A0A9P9F3R4</accession>
<evidence type="ECO:0000256" key="1">
    <source>
        <dbReference type="SAM" id="MobiDB-lite"/>
    </source>
</evidence>
<feature type="region of interest" description="Disordered" evidence="1">
    <location>
        <begin position="266"/>
        <end position="295"/>
    </location>
</feature>
<evidence type="ECO:0000313" key="3">
    <source>
        <dbReference type="Proteomes" id="UP000717696"/>
    </source>
</evidence>
<evidence type="ECO:0000313" key="2">
    <source>
        <dbReference type="EMBL" id="KAH7152389.1"/>
    </source>
</evidence>